<evidence type="ECO:0000256" key="1">
    <source>
        <dbReference type="SAM" id="MobiDB-lite"/>
    </source>
</evidence>
<gene>
    <name evidence="3" type="ORF">Drose_26910</name>
</gene>
<evidence type="ECO:0000259" key="2">
    <source>
        <dbReference type="Pfam" id="PF13546"/>
    </source>
</evidence>
<name>A0ABY5ZG07_9ACTN</name>
<keyword evidence="4" id="KW-1185">Reference proteome</keyword>
<sequence length="422" mass="47091">MAGRFARVEPRRQARAFLLGLLSDVDTRSCWQLAEQAGDTSPHAMQRLLGEAVWDADVVRDDLRGYVIDTLGDPGGVLILDDTGDLKKGYHTIGVQRQYTGTAGRIENAQVAVYLAYAGPGGSTLIDREVYLPKAWTDDPDRCAAAGVPAHVGFATKITLAWRMLARALHAQVPAAWCTADEFYGGDRHLRRDLQAEGVGYVLAVARSHRVTARPADGPVRADRLAAGLPASGWNRVSAGAGAKGDRDYDWAWITITPPAGEAAGYHSLLIRRRISDGELAFYRCWSPRPVPLRALVRVAGTRWNVETCFQTGKTIGLDEPQVRRWDSWYRHTTLVMLAHAILTVIAARERRQHTEHALIPLTLNEIRRLFAKLIANTIHPISHWLTWSQWRRRHQARARTSHYRRRGQATHQQATHQPAST</sequence>
<reference evidence="3" key="1">
    <citation type="submission" date="2021-04" db="EMBL/GenBank/DDBJ databases">
        <title>Biosynthetic gene clusters of Dactylosporangioum roseum.</title>
        <authorList>
            <person name="Hartkoorn R.C."/>
            <person name="Beaudoing E."/>
            <person name="Hot D."/>
            <person name="Moureu S."/>
        </authorList>
    </citation>
    <scope>NUCLEOTIDE SEQUENCE</scope>
    <source>
        <strain evidence="3">NRRL B-16295</strain>
    </source>
</reference>
<accession>A0ABY5ZG07</accession>
<dbReference type="Pfam" id="PF13546">
    <property type="entry name" value="DDE_5"/>
    <property type="match status" value="1"/>
</dbReference>
<feature type="compositionally biased region" description="Basic residues" evidence="1">
    <location>
        <begin position="399"/>
        <end position="409"/>
    </location>
</feature>
<protein>
    <submittedName>
        <fullName evidence="3">IS701 family transposase</fullName>
    </submittedName>
</protein>
<dbReference type="SUPFAM" id="SSF53098">
    <property type="entry name" value="Ribonuclease H-like"/>
    <property type="match status" value="1"/>
</dbReference>
<organism evidence="3 4">
    <name type="scientific">Dactylosporangium roseum</name>
    <dbReference type="NCBI Taxonomy" id="47989"/>
    <lineage>
        <taxon>Bacteria</taxon>
        <taxon>Bacillati</taxon>
        <taxon>Actinomycetota</taxon>
        <taxon>Actinomycetes</taxon>
        <taxon>Micromonosporales</taxon>
        <taxon>Micromonosporaceae</taxon>
        <taxon>Dactylosporangium</taxon>
    </lineage>
</organism>
<dbReference type="EMBL" id="CP073721">
    <property type="protein sequence ID" value="UWZ40609.1"/>
    <property type="molecule type" value="Genomic_DNA"/>
</dbReference>
<dbReference type="InterPro" id="IPR039365">
    <property type="entry name" value="IS701-like"/>
</dbReference>
<dbReference type="RefSeq" id="WP_260729816.1">
    <property type="nucleotide sequence ID" value="NZ_CP073721.1"/>
</dbReference>
<feature type="region of interest" description="Disordered" evidence="1">
    <location>
        <begin position="399"/>
        <end position="422"/>
    </location>
</feature>
<dbReference type="PANTHER" id="PTHR33627:SF1">
    <property type="entry name" value="TRANSPOSASE"/>
    <property type="match status" value="1"/>
</dbReference>
<proteinExistence type="predicted"/>
<evidence type="ECO:0000313" key="3">
    <source>
        <dbReference type="EMBL" id="UWZ40609.1"/>
    </source>
</evidence>
<feature type="domain" description="Transposase IS701-like DDE" evidence="2">
    <location>
        <begin position="5"/>
        <end position="221"/>
    </location>
</feature>
<dbReference type="PANTHER" id="PTHR33627">
    <property type="entry name" value="TRANSPOSASE"/>
    <property type="match status" value="1"/>
</dbReference>
<dbReference type="InterPro" id="IPR012337">
    <property type="entry name" value="RNaseH-like_sf"/>
</dbReference>
<evidence type="ECO:0000313" key="4">
    <source>
        <dbReference type="Proteomes" id="UP001058271"/>
    </source>
</evidence>
<dbReference type="InterPro" id="IPR038721">
    <property type="entry name" value="IS701-like_DDE_dom"/>
</dbReference>
<feature type="compositionally biased region" description="Low complexity" evidence="1">
    <location>
        <begin position="410"/>
        <end position="422"/>
    </location>
</feature>
<dbReference type="NCBIfam" id="NF033540">
    <property type="entry name" value="transpos_IS701"/>
    <property type="match status" value="1"/>
</dbReference>
<dbReference type="Proteomes" id="UP001058271">
    <property type="component" value="Chromosome"/>
</dbReference>